<organism evidence="2 3">
    <name type="scientific">Thalassospira alkalitolerans</name>
    <dbReference type="NCBI Taxonomy" id="1293890"/>
    <lineage>
        <taxon>Bacteria</taxon>
        <taxon>Pseudomonadati</taxon>
        <taxon>Pseudomonadota</taxon>
        <taxon>Alphaproteobacteria</taxon>
        <taxon>Rhodospirillales</taxon>
        <taxon>Thalassospiraceae</taxon>
        <taxon>Thalassospira</taxon>
    </lineage>
</organism>
<dbReference type="InterPro" id="IPR004323">
    <property type="entry name" value="Ion_tolerance_CutA"/>
</dbReference>
<dbReference type="RefSeq" id="WP_085617266.1">
    <property type="nucleotide sequence ID" value="NZ_JBLXCG010000004.1"/>
</dbReference>
<dbReference type="EMBL" id="JFKB01000004">
    <property type="protein sequence ID" value="OSQ48673.1"/>
    <property type="molecule type" value="Genomic_DNA"/>
</dbReference>
<dbReference type="PANTHER" id="PTHR23419:SF8">
    <property type="entry name" value="FI09726P"/>
    <property type="match status" value="1"/>
</dbReference>
<dbReference type="InterPro" id="IPR011322">
    <property type="entry name" value="N-reg_PII-like_a/b"/>
</dbReference>
<sequence length="118" mass="12990">MTAKAFDQSDMVFLYVTVPDMEVARLIGGGAVRERLAACANILPQMTAIYEWNGDVEEEDEFVVILKTAPTKAAELAGWVSDHHPYDVPCILEVPLGRGNGPYVEWLQGQVRTDPAVN</sequence>
<accession>A0A1Y2LCN8</accession>
<dbReference type="InterPro" id="IPR015867">
    <property type="entry name" value="N-reg_PII/ATP_PRibTrfase_C"/>
</dbReference>
<reference evidence="2 3" key="1">
    <citation type="submission" date="2014-03" db="EMBL/GenBank/DDBJ databases">
        <title>The draft genome sequence of Thalassospira alkalitolerans JCM 18968.</title>
        <authorList>
            <person name="Lai Q."/>
            <person name="Shao Z."/>
        </authorList>
    </citation>
    <scope>NUCLEOTIDE SEQUENCE [LARGE SCALE GENOMIC DNA]</scope>
    <source>
        <strain evidence="2 3">JCM 18968</strain>
    </source>
</reference>
<dbReference type="GO" id="GO:0005507">
    <property type="term" value="F:copper ion binding"/>
    <property type="evidence" value="ECO:0007669"/>
    <property type="project" value="TreeGrafter"/>
</dbReference>
<dbReference type="GO" id="GO:0010038">
    <property type="term" value="P:response to metal ion"/>
    <property type="evidence" value="ECO:0007669"/>
    <property type="project" value="InterPro"/>
</dbReference>
<evidence type="ECO:0000313" key="3">
    <source>
        <dbReference type="Proteomes" id="UP000193396"/>
    </source>
</evidence>
<protein>
    <submittedName>
        <fullName evidence="2">Cation tolerance protein CutA</fullName>
    </submittedName>
</protein>
<dbReference type="Proteomes" id="UP000193396">
    <property type="component" value="Unassembled WGS sequence"/>
</dbReference>
<comment type="similarity">
    <text evidence="1">Belongs to the CutA family.</text>
</comment>
<evidence type="ECO:0000313" key="2">
    <source>
        <dbReference type="EMBL" id="OSQ48673.1"/>
    </source>
</evidence>
<dbReference type="Gene3D" id="3.30.70.120">
    <property type="match status" value="1"/>
</dbReference>
<proteinExistence type="inferred from homology"/>
<name>A0A1Y2LCN8_9PROT</name>
<gene>
    <name evidence="2" type="ORF">TALK_06930</name>
</gene>
<comment type="caution">
    <text evidence="2">The sequence shown here is derived from an EMBL/GenBank/DDBJ whole genome shotgun (WGS) entry which is preliminary data.</text>
</comment>
<dbReference type="PANTHER" id="PTHR23419">
    <property type="entry name" value="DIVALENT CATION TOLERANCE CUTA-RELATED"/>
    <property type="match status" value="1"/>
</dbReference>
<keyword evidence="3" id="KW-1185">Reference proteome</keyword>
<dbReference type="SUPFAM" id="SSF54913">
    <property type="entry name" value="GlnB-like"/>
    <property type="match status" value="1"/>
</dbReference>
<dbReference type="Pfam" id="PF03091">
    <property type="entry name" value="CutA1"/>
    <property type="match status" value="1"/>
</dbReference>
<dbReference type="OrthoDB" id="37622at2"/>
<dbReference type="STRING" id="1293890.TALK_06930"/>
<dbReference type="AlphaFoldDB" id="A0A1Y2LCN8"/>
<evidence type="ECO:0000256" key="1">
    <source>
        <dbReference type="ARBA" id="ARBA00010169"/>
    </source>
</evidence>